<name>A0A5D3WPG3_9BACT</name>
<evidence type="ECO:0000313" key="2">
    <source>
        <dbReference type="Proteomes" id="UP000324159"/>
    </source>
</evidence>
<dbReference type="GO" id="GO:0006508">
    <property type="term" value="P:proteolysis"/>
    <property type="evidence" value="ECO:0007669"/>
    <property type="project" value="UniProtKB-KW"/>
</dbReference>
<accession>A0A5D3WPG3</accession>
<proteinExistence type="predicted"/>
<dbReference type="PANTHER" id="PTHR30217">
    <property type="entry name" value="PEPTIDASE U32 FAMILY"/>
    <property type="match status" value="1"/>
</dbReference>
<dbReference type="RefSeq" id="WP_148894427.1">
    <property type="nucleotide sequence ID" value="NZ_VNIB01000001.1"/>
</dbReference>
<dbReference type="OrthoDB" id="1983353at2"/>
<dbReference type="PANTHER" id="PTHR30217:SF3">
    <property type="entry name" value="UBIQUINONE BIOSYNTHESIS PROTEIN UBIU"/>
    <property type="match status" value="1"/>
</dbReference>
<reference evidence="1 2" key="1">
    <citation type="submission" date="2019-07" db="EMBL/GenBank/DDBJ databases">
        <title>Genomic Encyclopedia of Type Strains, Phase IV (KMG-IV): sequencing the most valuable type-strain genomes for metagenomic binning, comparative biology and taxonomic classification.</title>
        <authorList>
            <person name="Goeker M."/>
        </authorList>
    </citation>
    <scope>NUCLEOTIDE SEQUENCE [LARGE SCALE GENOMIC DNA]</scope>
    <source>
        <strain evidence="1 2">SS015</strain>
    </source>
</reference>
<dbReference type="GO" id="GO:0008233">
    <property type="term" value="F:peptidase activity"/>
    <property type="evidence" value="ECO:0007669"/>
    <property type="project" value="UniProtKB-KW"/>
</dbReference>
<comment type="caution">
    <text evidence="1">The sequence shown here is derived from an EMBL/GenBank/DDBJ whole genome shotgun (WGS) entry which is preliminary data.</text>
</comment>
<dbReference type="Proteomes" id="UP000324159">
    <property type="component" value="Unassembled WGS sequence"/>
</dbReference>
<keyword evidence="1" id="KW-0645">Protease</keyword>
<dbReference type="InterPro" id="IPR001539">
    <property type="entry name" value="Peptidase_U32"/>
</dbReference>
<dbReference type="Pfam" id="PF01136">
    <property type="entry name" value="Peptidase_U32"/>
    <property type="match status" value="1"/>
</dbReference>
<gene>
    <name evidence="1" type="ORF">EDC39_101395</name>
</gene>
<dbReference type="AlphaFoldDB" id="A0A5D3WPG3"/>
<organism evidence="1 2">
    <name type="scientific">Geothermobacter ehrlichii</name>
    <dbReference type="NCBI Taxonomy" id="213224"/>
    <lineage>
        <taxon>Bacteria</taxon>
        <taxon>Pseudomonadati</taxon>
        <taxon>Thermodesulfobacteriota</taxon>
        <taxon>Desulfuromonadia</taxon>
        <taxon>Desulfuromonadales</taxon>
        <taxon>Geothermobacteraceae</taxon>
        <taxon>Geothermobacter</taxon>
    </lineage>
</organism>
<protein>
    <submittedName>
        <fullName evidence="1">Putative protease</fullName>
    </submittedName>
</protein>
<dbReference type="EMBL" id="VNIB01000001">
    <property type="protein sequence ID" value="TYP00234.1"/>
    <property type="molecule type" value="Genomic_DNA"/>
</dbReference>
<keyword evidence="1" id="KW-0378">Hydrolase</keyword>
<dbReference type="InterPro" id="IPR051454">
    <property type="entry name" value="RNA/ubiquinone_mod_enzymes"/>
</dbReference>
<sequence length="319" mass="34803">MKLISPVDNLQEVEALISAGADELYGGVVPAGWLQKYGLLASANQRTFAGAQFRDLQEFLAAVSTCRRAQRPFYLTLNSPFYDEEQYAELMELVEKAAAAGLAGVILADFGLLRTLADAFPELEYHASTLAHLGNSAAVRLYARHGIGRAILPRHLSVKEMAAIVRQVPGMCFDAFLLVGKCPNTEGLCTFHHSSPDKIWPCEIPYEISPLDPTARQSLEPVLERQTSWSRSNRRHGCGLCAIPALKAAGIHGLKLVGRGAPTRLKLANLALACDCLQLAETRGDGAAYRRAAVAAHQKRFGTPCSTNVCYYPEFCRDE</sequence>
<evidence type="ECO:0000313" key="1">
    <source>
        <dbReference type="EMBL" id="TYP00234.1"/>
    </source>
</evidence>
<keyword evidence="2" id="KW-1185">Reference proteome</keyword>